<dbReference type="GO" id="GO:0006351">
    <property type="term" value="P:DNA-templated transcription"/>
    <property type="evidence" value="ECO:0007669"/>
    <property type="project" value="InterPro"/>
</dbReference>
<dbReference type="Pfam" id="PF03909">
    <property type="entry name" value="BSD"/>
    <property type="match status" value="2"/>
</dbReference>
<keyword evidence="3" id="KW-0677">Repeat</keyword>
<evidence type="ECO:0000256" key="1">
    <source>
        <dbReference type="ARBA" id="ARBA00004123"/>
    </source>
</evidence>
<dbReference type="AlphaFoldDB" id="A0A9P8XVD8"/>
<dbReference type="PANTHER" id="PTHR12856">
    <property type="entry name" value="TRANSCRIPTION INITIATION FACTOR IIH-RELATED"/>
    <property type="match status" value="1"/>
</dbReference>
<comment type="similarity">
    <text evidence="2">Belongs to the TFB1 family.</text>
</comment>
<keyword evidence="10" id="KW-1185">Reference proteome</keyword>
<organism evidence="9 10">
    <name type="scientific">Microdochium trichocladiopsis</name>
    <dbReference type="NCBI Taxonomy" id="1682393"/>
    <lineage>
        <taxon>Eukaryota</taxon>
        <taxon>Fungi</taxon>
        <taxon>Dikarya</taxon>
        <taxon>Ascomycota</taxon>
        <taxon>Pezizomycotina</taxon>
        <taxon>Sordariomycetes</taxon>
        <taxon>Xylariomycetidae</taxon>
        <taxon>Xylariales</taxon>
        <taxon>Microdochiaceae</taxon>
        <taxon>Microdochium</taxon>
    </lineage>
</organism>
<comment type="caution">
    <text evidence="9">The sequence shown here is derived from an EMBL/GenBank/DDBJ whole genome shotgun (WGS) entry which is preliminary data.</text>
</comment>
<dbReference type="InterPro" id="IPR011993">
    <property type="entry name" value="PH-like_dom_sf"/>
</dbReference>
<name>A0A9P8XVD8_9PEZI</name>
<keyword evidence="4" id="KW-0805">Transcription regulation</keyword>
<dbReference type="SUPFAM" id="SSF50729">
    <property type="entry name" value="PH domain-like"/>
    <property type="match status" value="1"/>
</dbReference>
<accession>A0A9P8XVD8</accession>
<sequence>MASIPKGEAVHKKKDGIITLTADRKKVIWTPNAAPTGPPSVAIEISSITNLQQTPATSAKIMVKIFEKGADGAEPTPYLFHFNSPTNPSEQASAIKDLLSRLIADAKANDGSVTRLDGGPAADAMALARAANKTASAQLFDDSRLKTDIMLQQGLMREDKALARVYLKARETKPASMSDTAFNTQFWSTRINVLRSYAIQSSQKKGPYNVLAQLKPDLVSSTDPNDANKMKLKMNTEQLQRIFIQHPLVKRIYNENVPPLNDYEFFSKFFLSKLYKQLRGERPTGMEEAQKIFDKYDEKDDISAFSNKALAEHMPQIINLEGNEENQGGFKGGNRKDVEMRPRGRREVPIIATLNAVSERLLRETVPLDTTVDTSLPDYDTYHEVALRDLAGSTEESRIALNIKEQSRFFGNSGEKTSITNEALTKAQSSKVLKDTRSELERLKSDGAGGIALHDSLGIDDEMDSDDEAEQPPHVGSRASRKEAQTQMLESIVQRRAHLYGHNMDDTTPMGLPEDVAASCTLTHATTMEFLNQFWNAFLSGDPDRAAELGYLADSLNRSKERIEAVAVEAEKARDAEIKKKKEEIRAYFEKTGRKRTFNFKSVRGGREAVLKLMDPVSKTLDRALADYKRALEAEGIQASTEL</sequence>
<feature type="region of interest" description="Disordered" evidence="7">
    <location>
        <begin position="451"/>
        <end position="487"/>
    </location>
</feature>
<dbReference type="GO" id="GO:0000439">
    <property type="term" value="C:transcription factor TFIIH core complex"/>
    <property type="evidence" value="ECO:0007669"/>
    <property type="project" value="InterPro"/>
</dbReference>
<evidence type="ECO:0000256" key="7">
    <source>
        <dbReference type="SAM" id="MobiDB-lite"/>
    </source>
</evidence>
<protein>
    <submittedName>
        <fullName evidence="9">RNA polymerase II transcription factor-related protein</fullName>
    </submittedName>
</protein>
<dbReference type="Proteomes" id="UP000756346">
    <property type="component" value="Unassembled WGS sequence"/>
</dbReference>
<dbReference type="Pfam" id="PF08567">
    <property type="entry name" value="PH_TFIIH"/>
    <property type="match status" value="1"/>
</dbReference>
<evidence type="ECO:0000256" key="6">
    <source>
        <dbReference type="ARBA" id="ARBA00023242"/>
    </source>
</evidence>
<keyword evidence="6" id="KW-0539">Nucleus</keyword>
<dbReference type="InterPro" id="IPR027079">
    <property type="entry name" value="Tfb1/GTF2H1"/>
</dbReference>
<dbReference type="InterPro" id="IPR013876">
    <property type="entry name" value="TFIIH_BTF_p62_N"/>
</dbReference>
<dbReference type="GO" id="GO:0006289">
    <property type="term" value="P:nucleotide-excision repair"/>
    <property type="evidence" value="ECO:0007669"/>
    <property type="project" value="InterPro"/>
</dbReference>
<dbReference type="CDD" id="cd13229">
    <property type="entry name" value="PH_TFIIH"/>
    <property type="match status" value="1"/>
</dbReference>
<reference evidence="9" key="1">
    <citation type="journal article" date="2021" name="Nat. Commun.">
        <title>Genetic determinants of endophytism in the Arabidopsis root mycobiome.</title>
        <authorList>
            <person name="Mesny F."/>
            <person name="Miyauchi S."/>
            <person name="Thiergart T."/>
            <person name="Pickel B."/>
            <person name="Atanasova L."/>
            <person name="Karlsson M."/>
            <person name="Huettel B."/>
            <person name="Barry K.W."/>
            <person name="Haridas S."/>
            <person name="Chen C."/>
            <person name="Bauer D."/>
            <person name="Andreopoulos W."/>
            <person name="Pangilinan J."/>
            <person name="LaButti K."/>
            <person name="Riley R."/>
            <person name="Lipzen A."/>
            <person name="Clum A."/>
            <person name="Drula E."/>
            <person name="Henrissat B."/>
            <person name="Kohler A."/>
            <person name="Grigoriev I.V."/>
            <person name="Martin F.M."/>
            <person name="Hacquard S."/>
        </authorList>
    </citation>
    <scope>NUCLEOTIDE SEQUENCE</scope>
    <source>
        <strain evidence="9">MPI-CAGE-CH-0230</strain>
    </source>
</reference>
<dbReference type="InterPro" id="IPR005607">
    <property type="entry name" value="BSD_dom"/>
</dbReference>
<dbReference type="SMART" id="SM00751">
    <property type="entry name" value="BSD"/>
    <property type="match status" value="2"/>
</dbReference>
<dbReference type="RefSeq" id="XP_046007397.1">
    <property type="nucleotide sequence ID" value="XM_046155292.1"/>
</dbReference>
<gene>
    <name evidence="9" type="ORF">B0I36DRAFT_333976</name>
</gene>
<dbReference type="OrthoDB" id="360521at2759"/>
<dbReference type="PROSITE" id="PS50858">
    <property type="entry name" value="BSD"/>
    <property type="match status" value="1"/>
</dbReference>
<dbReference type="GeneID" id="70184838"/>
<evidence type="ECO:0000313" key="10">
    <source>
        <dbReference type="Proteomes" id="UP000756346"/>
    </source>
</evidence>
<evidence type="ECO:0000256" key="4">
    <source>
        <dbReference type="ARBA" id="ARBA00023015"/>
    </source>
</evidence>
<keyword evidence="5" id="KW-0804">Transcription</keyword>
<evidence type="ECO:0000259" key="8">
    <source>
        <dbReference type="PROSITE" id="PS50858"/>
    </source>
</evidence>
<evidence type="ECO:0000256" key="2">
    <source>
        <dbReference type="ARBA" id="ARBA00009448"/>
    </source>
</evidence>
<comment type="subcellular location">
    <subcellularLocation>
        <location evidence="1">Nucleus</location>
    </subcellularLocation>
</comment>
<evidence type="ECO:0000256" key="5">
    <source>
        <dbReference type="ARBA" id="ARBA00023163"/>
    </source>
</evidence>
<evidence type="ECO:0000313" key="9">
    <source>
        <dbReference type="EMBL" id="KAH7021196.1"/>
    </source>
</evidence>
<dbReference type="EMBL" id="JAGTJQ010000010">
    <property type="protein sequence ID" value="KAH7021196.1"/>
    <property type="molecule type" value="Genomic_DNA"/>
</dbReference>
<feature type="domain" description="BSD" evidence="8">
    <location>
        <begin position="226"/>
        <end position="277"/>
    </location>
</feature>
<proteinExistence type="inferred from homology"/>
<feature type="compositionally biased region" description="Acidic residues" evidence="7">
    <location>
        <begin position="458"/>
        <end position="470"/>
    </location>
</feature>
<evidence type="ECO:0000256" key="3">
    <source>
        <dbReference type="ARBA" id="ARBA00022737"/>
    </source>
</evidence>
<dbReference type="Gene3D" id="2.30.29.30">
    <property type="entry name" value="Pleckstrin-homology domain (PH domain)/Phosphotyrosine-binding domain (PTB)"/>
    <property type="match status" value="1"/>
</dbReference>